<evidence type="ECO:0000259" key="1">
    <source>
        <dbReference type="Pfam" id="PF13175"/>
    </source>
</evidence>
<feature type="domain" description="Endonuclease GajA/Old nuclease/RecF-like AAA" evidence="1">
    <location>
        <begin position="1"/>
        <end position="82"/>
    </location>
</feature>
<reference evidence="2 3" key="2">
    <citation type="journal article" date="2012" name="Stand. Genomic Sci.">
        <title>Complete genome sequence of the aquatic bacterium Runella slithyformis type strain (LSU 4(T)).</title>
        <authorList>
            <person name="Copeland A."/>
            <person name="Zhang X."/>
            <person name="Misra M."/>
            <person name="Lapidus A."/>
            <person name="Nolan M."/>
            <person name="Lucas S."/>
            <person name="Deshpande S."/>
            <person name="Cheng J.F."/>
            <person name="Tapia R."/>
            <person name="Goodwin L.A."/>
            <person name="Pitluck S."/>
            <person name="Liolios K."/>
            <person name="Pagani I."/>
            <person name="Ivanova N."/>
            <person name="Mikhailova N."/>
            <person name="Pati A."/>
            <person name="Chen A."/>
            <person name="Palaniappan K."/>
            <person name="Land M."/>
            <person name="Hauser L."/>
            <person name="Pan C."/>
            <person name="Jeffries C.D."/>
            <person name="Detter J.C."/>
            <person name="Brambilla E.M."/>
            <person name="Rohde M."/>
            <person name="Djao O.D."/>
            <person name="Goker M."/>
            <person name="Sikorski J."/>
            <person name="Tindall B.J."/>
            <person name="Woyke T."/>
            <person name="Bristow J."/>
            <person name="Eisen J.A."/>
            <person name="Markowitz V."/>
            <person name="Hugenholtz P."/>
            <person name="Kyrpides N.C."/>
            <person name="Klenk H.P."/>
            <person name="Mavromatis K."/>
        </authorList>
    </citation>
    <scope>NUCLEOTIDE SEQUENCE [LARGE SCALE GENOMIC DNA]</scope>
    <source>
        <strain evidence="3">ATCC 29530 / DSM 19594 / LMG 11500 / NCIMB 11436 / LSU 4</strain>
    </source>
</reference>
<accession>A0A7U3ZLZ6</accession>
<reference evidence="3" key="1">
    <citation type="submission" date="2011-06" db="EMBL/GenBank/DDBJ databases">
        <title>The complete genome of chromosome of Runella slithyformis DSM 19594.</title>
        <authorList>
            <consortium name="US DOE Joint Genome Institute (JGI-PGF)"/>
            <person name="Lucas S."/>
            <person name="Han J."/>
            <person name="Lapidus A."/>
            <person name="Bruce D."/>
            <person name="Goodwin L."/>
            <person name="Pitluck S."/>
            <person name="Peters L."/>
            <person name="Kyrpides N."/>
            <person name="Mavromatis K."/>
            <person name="Ivanova N."/>
            <person name="Ovchinnikova G."/>
            <person name="Zhang X."/>
            <person name="Misra M."/>
            <person name="Detter J.C."/>
            <person name="Tapia R."/>
            <person name="Han C."/>
            <person name="Land M."/>
            <person name="Hauser L."/>
            <person name="Markowitz V."/>
            <person name="Cheng J.-F."/>
            <person name="Hugenholtz P."/>
            <person name="Woyke T."/>
            <person name="Wu D."/>
            <person name="Tindall B."/>
            <person name="Faehrich R."/>
            <person name="Brambilla E."/>
            <person name="Klenk H.-P."/>
            <person name="Eisen J.A."/>
        </authorList>
    </citation>
    <scope>NUCLEOTIDE SEQUENCE [LARGE SCALE GENOMIC DNA]</scope>
    <source>
        <strain evidence="3">ATCC 29530 / DSM 19594 / LMG 11500 / NCIMB 11436 / LSU 4</strain>
    </source>
</reference>
<feature type="domain" description="Endonuclease GajA/Old nuclease/RecF-like AAA" evidence="1">
    <location>
        <begin position="135"/>
        <end position="269"/>
    </location>
</feature>
<dbReference type="GO" id="GO:0005524">
    <property type="term" value="F:ATP binding"/>
    <property type="evidence" value="ECO:0007669"/>
    <property type="project" value="InterPro"/>
</dbReference>
<sequence>MKITFIGLTNIRGFKNNTIENLSPNINLFIGANNTGKSTILNSILHIQNPNTFSKEDITIGENTGLVYFRFLGTSPNFPIDDLADSDRIIRIELRHGTYDLKATLGVSKYNFQIPQSEPDNLIYPYLSKRKVVKYTTQINSQNTNAVIGNFQNLYAKIDRIITPQYKYNKKYIEACNSILGFEVSTLATIDGKEAVYFIDGDEKIPLSSMGEGVANIIGLITDLCVAKDKIFLIEELENDIHPKALKALLNLIIEHSDKNQFFISTHSNIVMKYLGGNVSTKIFNVTSEKSDSYRENLFVSNVTEVSQDPQERLQILEDLGYETFDFEIWKGWLFLEESSAEVLIREWFIKWYTPSLIGKLRTFSAGSLKQVEPKFEDFNKLFVYIHLEPTYKNRVWVIIDSGDEECKVIDSLKSKYTPSGWSANRFMQFSEHDFEKYYPKLFQKQVENVLHIVDKKQKREAKKDLLNEVKNWILNNQGTAKVAFKESANEVIEILKEIERVL</sequence>
<dbReference type="InterPro" id="IPR041685">
    <property type="entry name" value="AAA_GajA/Old/RecF-like"/>
</dbReference>
<keyword evidence="3" id="KW-1185">Reference proteome</keyword>
<proteinExistence type="predicted"/>
<evidence type="ECO:0000313" key="3">
    <source>
        <dbReference type="Proteomes" id="UP000000493"/>
    </source>
</evidence>
<dbReference type="AlphaFoldDB" id="A0A7U3ZLZ6"/>
<dbReference type="GO" id="GO:0016887">
    <property type="term" value="F:ATP hydrolysis activity"/>
    <property type="evidence" value="ECO:0007669"/>
    <property type="project" value="InterPro"/>
</dbReference>
<dbReference type="Gene3D" id="3.40.50.300">
    <property type="entry name" value="P-loop containing nucleotide triphosphate hydrolases"/>
    <property type="match status" value="1"/>
</dbReference>
<evidence type="ECO:0000313" key="2">
    <source>
        <dbReference type="EMBL" id="AEI49669.1"/>
    </source>
</evidence>
<gene>
    <name evidence="2" type="ordered locus">Runsl_3295</name>
</gene>
<organism evidence="2 3">
    <name type="scientific">Runella slithyformis (strain ATCC 29530 / DSM 19594 / LMG 11500 / NCIMB 11436 / LSU 4)</name>
    <dbReference type="NCBI Taxonomy" id="761193"/>
    <lineage>
        <taxon>Bacteria</taxon>
        <taxon>Pseudomonadati</taxon>
        <taxon>Bacteroidota</taxon>
        <taxon>Cytophagia</taxon>
        <taxon>Cytophagales</taxon>
        <taxon>Spirosomataceae</taxon>
        <taxon>Runella</taxon>
    </lineage>
</organism>
<dbReference type="InterPro" id="IPR051396">
    <property type="entry name" value="Bact_Antivir_Def_Nuclease"/>
</dbReference>
<dbReference type="PANTHER" id="PTHR43581">
    <property type="entry name" value="ATP/GTP PHOSPHATASE"/>
    <property type="match status" value="1"/>
</dbReference>
<dbReference type="Pfam" id="PF13175">
    <property type="entry name" value="AAA_15"/>
    <property type="match status" value="2"/>
</dbReference>
<name>A0A7U3ZLZ6_RUNSL</name>
<dbReference type="Proteomes" id="UP000000493">
    <property type="component" value="Chromosome"/>
</dbReference>
<dbReference type="KEGG" id="rsi:Runsl_3295"/>
<protein>
    <recommendedName>
        <fullName evidence="1">Endonuclease GajA/Old nuclease/RecF-like AAA domain-containing protein</fullName>
    </recommendedName>
</protein>
<dbReference type="InterPro" id="IPR027417">
    <property type="entry name" value="P-loop_NTPase"/>
</dbReference>
<dbReference type="SUPFAM" id="SSF52540">
    <property type="entry name" value="P-loop containing nucleoside triphosphate hydrolases"/>
    <property type="match status" value="1"/>
</dbReference>
<dbReference type="PANTHER" id="PTHR43581:SF4">
    <property type="entry name" value="ATP_GTP PHOSPHATASE"/>
    <property type="match status" value="1"/>
</dbReference>
<dbReference type="RefSeq" id="WP_013928974.1">
    <property type="nucleotide sequence ID" value="NC_015703.1"/>
</dbReference>
<dbReference type="EMBL" id="CP002859">
    <property type="protein sequence ID" value="AEI49669.1"/>
    <property type="molecule type" value="Genomic_DNA"/>
</dbReference>